<dbReference type="Proteomes" id="UP000177810">
    <property type="component" value="Unassembled WGS sequence"/>
</dbReference>
<organism evidence="2 3">
    <name type="scientific">Candidatus Portnoybacteria bacterium RBG_13_40_8</name>
    <dbReference type="NCBI Taxonomy" id="1801990"/>
    <lineage>
        <taxon>Bacteria</taxon>
        <taxon>Candidatus Portnoyibacteriota</taxon>
    </lineage>
</organism>
<keyword evidence="1" id="KW-0472">Membrane</keyword>
<evidence type="ECO:0000256" key="1">
    <source>
        <dbReference type="SAM" id="Phobius"/>
    </source>
</evidence>
<dbReference type="Pfam" id="PF05552">
    <property type="entry name" value="MS_channel_1st_1"/>
    <property type="match status" value="2"/>
</dbReference>
<evidence type="ECO:0000313" key="2">
    <source>
        <dbReference type="EMBL" id="OGZ33270.1"/>
    </source>
</evidence>
<proteinExistence type="predicted"/>
<gene>
    <name evidence="2" type="ORF">A2V69_01915</name>
</gene>
<feature type="transmembrane region" description="Helical" evidence="1">
    <location>
        <begin position="180"/>
        <end position="202"/>
    </location>
</feature>
<feature type="transmembrane region" description="Helical" evidence="1">
    <location>
        <begin position="114"/>
        <end position="135"/>
    </location>
</feature>
<evidence type="ECO:0008006" key="4">
    <source>
        <dbReference type="Google" id="ProtNLM"/>
    </source>
</evidence>
<sequence>MIEILLDSFETIWGSFIGFIPTFLAALIVFIVGWLIAIFLGKVANRIIKTIKLDTLLAKLGFKTALSKAKLNLDSGKFFEELVKWFFIIIFLMTAADILGLSEVALFLRAILYYLPNVIIAAIVLLGAVIVANFMQRLVRASVDTAGLKSSSAISSIVRWAILIFGFIIALTQLGIAPALLQTVVIGVIAMLALAGGLAFGLGGKEQATKLIEKFRQDLSEK</sequence>
<feature type="transmembrane region" description="Helical" evidence="1">
    <location>
        <begin position="12"/>
        <end position="40"/>
    </location>
</feature>
<dbReference type="GO" id="GO:0008381">
    <property type="term" value="F:mechanosensitive monoatomic ion channel activity"/>
    <property type="evidence" value="ECO:0007669"/>
    <property type="project" value="InterPro"/>
</dbReference>
<evidence type="ECO:0000313" key="3">
    <source>
        <dbReference type="Proteomes" id="UP000177810"/>
    </source>
</evidence>
<dbReference type="EMBL" id="MHMT01000001">
    <property type="protein sequence ID" value="OGZ33270.1"/>
    <property type="molecule type" value="Genomic_DNA"/>
</dbReference>
<keyword evidence="1" id="KW-0812">Transmembrane</keyword>
<dbReference type="InterPro" id="IPR008910">
    <property type="entry name" value="MSC_TM_helix"/>
</dbReference>
<dbReference type="Gene3D" id="1.10.287.1260">
    <property type="match status" value="2"/>
</dbReference>
<feature type="transmembrane region" description="Helical" evidence="1">
    <location>
        <begin position="85"/>
        <end position="108"/>
    </location>
</feature>
<accession>A0A1G2F6M1</accession>
<protein>
    <recommendedName>
        <fullName evidence="4">Small-conductance mechanosensitive ion channel</fullName>
    </recommendedName>
</protein>
<dbReference type="STRING" id="1801990.A2V69_01915"/>
<reference evidence="2 3" key="1">
    <citation type="journal article" date="2016" name="Nat. Commun.">
        <title>Thousands of microbial genomes shed light on interconnected biogeochemical processes in an aquifer system.</title>
        <authorList>
            <person name="Anantharaman K."/>
            <person name="Brown C.T."/>
            <person name="Hug L.A."/>
            <person name="Sharon I."/>
            <person name="Castelle C.J."/>
            <person name="Probst A.J."/>
            <person name="Thomas B.C."/>
            <person name="Singh A."/>
            <person name="Wilkins M.J."/>
            <person name="Karaoz U."/>
            <person name="Brodie E.L."/>
            <person name="Williams K.H."/>
            <person name="Hubbard S.S."/>
            <person name="Banfield J.F."/>
        </authorList>
    </citation>
    <scope>NUCLEOTIDE SEQUENCE [LARGE SCALE GENOMIC DNA]</scope>
</reference>
<dbReference type="AlphaFoldDB" id="A0A1G2F6M1"/>
<comment type="caution">
    <text evidence="2">The sequence shown here is derived from an EMBL/GenBank/DDBJ whole genome shotgun (WGS) entry which is preliminary data.</text>
</comment>
<keyword evidence="1" id="KW-1133">Transmembrane helix</keyword>
<dbReference type="PANTHER" id="PTHR30221">
    <property type="entry name" value="SMALL-CONDUCTANCE MECHANOSENSITIVE CHANNEL"/>
    <property type="match status" value="1"/>
</dbReference>
<dbReference type="InterPro" id="IPR045275">
    <property type="entry name" value="MscS_archaea/bacteria_type"/>
</dbReference>
<feature type="transmembrane region" description="Helical" evidence="1">
    <location>
        <begin position="156"/>
        <end position="174"/>
    </location>
</feature>
<dbReference type="PANTHER" id="PTHR30221:SF1">
    <property type="entry name" value="SMALL-CONDUCTANCE MECHANOSENSITIVE CHANNEL"/>
    <property type="match status" value="1"/>
</dbReference>
<name>A0A1G2F6M1_9BACT</name>